<feature type="chain" id="PRO_5045385502" evidence="2">
    <location>
        <begin position="18"/>
        <end position="253"/>
    </location>
</feature>
<dbReference type="Gene3D" id="3.40.190.10">
    <property type="entry name" value="Periplasmic binding protein-like II"/>
    <property type="match status" value="2"/>
</dbReference>
<keyword evidence="4" id="KW-1185">Reference proteome</keyword>
<evidence type="ECO:0000256" key="2">
    <source>
        <dbReference type="SAM" id="SignalP"/>
    </source>
</evidence>
<evidence type="ECO:0000256" key="1">
    <source>
        <dbReference type="ARBA" id="ARBA00010333"/>
    </source>
</evidence>
<proteinExistence type="inferred from homology"/>
<dbReference type="PANTHER" id="PTHR35936:SF6">
    <property type="entry name" value="AMINO ACID ABC TRANSPORTER SUBSTRATE-BINDING PAAT FAMILY PROTEIN"/>
    <property type="match status" value="1"/>
</dbReference>
<dbReference type="EMBL" id="CP075567">
    <property type="protein sequence ID" value="UFQ02074.1"/>
    <property type="molecule type" value="Genomic_DNA"/>
</dbReference>
<dbReference type="SUPFAM" id="SSF53850">
    <property type="entry name" value="Periplasmic binding protein-like II"/>
    <property type="match status" value="1"/>
</dbReference>
<name>A0ABY3Q904_9PSED</name>
<comment type="similarity">
    <text evidence="1">Belongs to the bacterial solute-binding protein 3 family.</text>
</comment>
<protein>
    <submittedName>
        <fullName evidence="3">Transporter substrate-binding domain-containing protein</fullName>
    </submittedName>
</protein>
<keyword evidence="2" id="KW-0732">Signal</keyword>
<accession>A0ABY3Q904</accession>
<evidence type="ECO:0000313" key="3">
    <source>
        <dbReference type="EMBL" id="UFQ02074.1"/>
    </source>
</evidence>
<sequence>MRWAVGALLGLSLSAMASQPPLRFVVADSWAMPMVQIERGRPTQGILYDMMLSLATQVGVPAQFHVLPRTRVQNAMEHGEVDVRCYAAQSWLPNLSGDYIWSIPLFFQRDLLISRQDQLPNTDPAHLPRQSIGTVLGYSYPTLQPLFDADRLWREDARNQEQVLDKLLAGRYRYSVSNQWTLDWFNQHLLPGQQLQAVAVLQEQQVGCYVRNDPHVPVQRILRTLLRMKMSGEIDDIIRLYTGASEPSPELKP</sequence>
<dbReference type="Proteomes" id="UP001162907">
    <property type="component" value="Chromosome"/>
</dbReference>
<dbReference type="PANTHER" id="PTHR35936">
    <property type="entry name" value="MEMBRANE-BOUND LYTIC MUREIN TRANSGLYCOSYLASE F"/>
    <property type="match status" value="1"/>
</dbReference>
<gene>
    <name evidence="3" type="ORF">KJY40_10385</name>
</gene>
<organism evidence="3 4">
    <name type="scientific">Pseudomonas fitomaticsae</name>
    <dbReference type="NCBI Taxonomy" id="2837969"/>
    <lineage>
        <taxon>Bacteria</taxon>
        <taxon>Pseudomonadati</taxon>
        <taxon>Pseudomonadota</taxon>
        <taxon>Gammaproteobacteria</taxon>
        <taxon>Pseudomonadales</taxon>
        <taxon>Pseudomonadaceae</taxon>
        <taxon>Pseudomonas</taxon>
    </lineage>
</organism>
<dbReference type="RefSeq" id="WP_230736557.1">
    <property type="nucleotide sequence ID" value="NZ_CP075567.1"/>
</dbReference>
<feature type="signal peptide" evidence="2">
    <location>
        <begin position="1"/>
        <end position="17"/>
    </location>
</feature>
<reference evidence="3 4" key="1">
    <citation type="journal article" date="2022" name="Int. J. Syst. Evol. Microbiol.">
        <title>Pseudomonas fitomaticsae sp. nov., isolated at Marimurtra Botanical Garden in Blanes, Catalonia, Spain.</title>
        <authorList>
            <person name="Atanasov K.E."/>
            <person name="Galbis D.M."/>
            <person name="Cornado D."/>
            <person name="Serpico A."/>
            <person name="Sanchez G."/>
            <person name="Bosch M."/>
            <person name="Ferrer A."/>
            <person name="Altabella T."/>
        </authorList>
    </citation>
    <scope>NUCLEOTIDE SEQUENCE [LARGE SCALE GENOMIC DNA]</scope>
    <source>
        <strain evidence="3 4">FIT81</strain>
    </source>
</reference>
<evidence type="ECO:0000313" key="4">
    <source>
        <dbReference type="Proteomes" id="UP001162907"/>
    </source>
</evidence>